<feature type="domain" description="Peptidoglycan recognition protein family" evidence="2">
    <location>
        <begin position="2"/>
        <end position="110"/>
    </location>
</feature>
<dbReference type="AlphaFoldDB" id="A0A366D1X1"/>
<protein>
    <submittedName>
        <fullName evidence="3">N-acetylmuramoyl-L-alanine amidase</fullName>
    </submittedName>
</protein>
<dbReference type="EMBL" id="QNRF01000004">
    <property type="protein sequence ID" value="RBO83434.1"/>
    <property type="molecule type" value="Genomic_DNA"/>
</dbReference>
<dbReference type="PANTHER" id="PTHR11022:SF41">
    <property type="entry name" value="PEPTIDOGLYCAN-RECOGNITION PROTEIN LC-RELATED"/>
    <property type="match status" value="1"/>
</dbReference>
<sequence length="133" mass="15187">MKIKYLVVHCSDTPNGRETTAEDIHRWHLECGWDGIGYHAVIKLDGDIEAGRPVYWQGAHADPYNHESLGVCLVGRDKFNDEQMRSLEGLFLALHAEYPEAQIVGHCDLNTHKTCPNFDVKAWWAEVKKRSLD</sequence>
<reference evidence="3 4" key="1">
    <citation type="submission" date="2018-06" db="EMBL/GenBank/DDBJ databases">
        <title>Genomic Encyclopedia of Type Strains, Phase III (KMG-III): the genomes of soil and plant-associated and newly described type strains.</title>
        <authorList>
            <person name="Whitman W."/>
        </authorList>
    </citation>
    <scope>NUCLEOTIDE SEQUENCE [LARGE SCALE GENOMIC DNA]</scope>
    <source>
        <strain evidence="3 4">CECT 7732</strain>
    </source>
</reference>
<dbReference type="SUPFAM" id="SSF55846">
    <property type="entry name" value="N-acetylmuramoyl-L-alanine amidase-like"/>
    <property type="match status" value="1"/>
</dbReference>
<dbReference type="OrthoDB" id="8754850at2"/>
<dbReference type="Pfam" id="PF01510">
    <property type="entry name" value="Amidase_2"/>
    <property type="match status" value="1"/>
</dbReference>
<name>A0A366D1X1_9GAMM</name>
<dbReference type="RefSeq" id="WP_113874386.1">
    <property type="nucleotide sequence ID" value="NZ_QNRF01000004.1"/>
</dbReference>
<proteinExistence type="inferred from homology"/>
<evidence type="ECO:0000313" key="3">
    <source>
        <dbReference type="EMBL" id="RBO83434.1"/>
    </source>
</evidence>
<dbReference type="SMART" id="SM00701">
    <property type="entry name" value="PGRP"/>
    <property type="match status" value="1"/>
</dbReference>
<dbReference type="InterPro" id="IPR002502">
    <property type="entry name" value="Amidase_domain"/>
</dbReference>
<organism evidence="3 4">
    <name type="scientific">Marinomonas aquiplantarum</name>
    <dbReference type="NCBI Taxonomy" id="491951"/>
    <lineage>
        <taxon>Bacteria</taxon>
        <taxon>Pseudomonadati</taxon>
        <taxon>Pseudomonadota</taxon>
        <taxon>Gammaproteobacteria</taxon>
        <taxon>Oceanospirillales</taxon>
        <taxon>Oceanospirillaceae</taxon>
        <taxon>Marinomonas</taxon>
    </lineage>
</organism>
<accession>A0A366D1X1</accession>
<dbReference type="PANTHER" id="PTHR11022">
    <property type="entry name" value="PEPTIDOGLYCAN RECOGNITION PROTEIN"/>
    <property type="match status" value="1"/>
</dbReference>
<dbReference type="GO" id="GO:0009253">
    <property type="term" value="P:peptidoglycan catabolic process"/>
    <property type="evidence" value="ECO:0007669"/>
    <property type="project" value="InterPro"/>
</dbReference>
<evidence type="ECO:0000256" key="1">
    <source>
        <dbReference type="ARBA" id="ARBA00007553"/>
    </source>
</evidence>
<dbReference type="Gene3D" id="3.40.80.10">
    <property type="entry name" value="Peptidoglycan recognition protein-like"/>
    <property type="match status" value="1"/>
</dbReference>
<dbReference type="GO" id="GO:0008745">
    <property type="term" value="F:N-acetylmuramoyl-L-alanine amidase activity"/>
    <property type="evidence" value="ECO:0007669"/>
    <property type="project" value="InterPro"/>
</dbReference>
<dbReference type="InterPro" id="IPR036505">
    <property type="entry name" value="Amidase/PGRP_sf"/>
</dbReference>
<dbReference type="InterPro" id="IPR015510">
    <property type="entry name" value="PGRP"/>
</dbReference>
<keyword evidence="4" id="KW-1185">Reference proteome</keyword>
<comment type="caution">
    <text evidence="3">The sequence shown here is derived from an EMBL/GenBank/DDBJ whole genome shotgun (WGS) entry which is preliminary data.</text>
</comment>
<comment type="similarity">
    <text evidence="1">Belongs to the N-acetylmuramoyl-L-alanine amidase 2 family.</text>
</comment>
<dbReference type="CDD" id="cd06583">
    <property type="entry name" value="PGRP"/>
    <property type="match status" value="1"/>
</dbReference>
<gene>
    <name evidence="3" type="ORF">DFP76_104253</name>
</gene>
<evidence type="ECO:0000259" key="2">
    <source>
        <dbReference type="SMART" id="SM00701"/>
    </source>
</evidence>
<dbReference type="InterPro" id="IPR006619">
    <property type="entry name" value="PGRP_domain_met/bac"/>
</dbReference>
<dbReference type="GO" id="GO:0008270">
    <property type="term" value="F:zinc ion binding"/>
    <property type="evidence" value="ECO:0007669"/>
    <property type="project" value="InterPro"/>
</dbReference>
<evidence type="ECO:0000313" key="4">
    <source>
        <dbReference type="Proteomes" id="UP000252086"/>
    </source>
</evidence>
<dbReference type="Proteomes" id="UP000252086">
    <property type="component" value="Unassembled WGS sequence"/>
</dbReference>